<feature type="domain" description="Phage shock protein PspC N-terminal" evidence="7">
    <location>
        <begin position="31"/>
        <end position="87"/>
    </location>
</feature>
<evidence type="ECO:0000256" key="5">
    <source>
        <dbReference type="ARBA" id="ARBA00023136"/>
    </source>
</evidence>
<evidence type="ECO:0000256" key="4">
    <source>
        <dbReference type="ARBA" id="ARBA00022989"/>
    </source>
</evidence>
<dbReference type="InterPro" id="IPR007168">
    <property type="entry name" value="Phageshock_PspC_N"/>
</dbReference>
<sequence length="97" mass="10350">MNDDARFCGQCGKSAGGPAESAAKPSFQAQKPLSRDMANRKIAGVCAGLARHLGWDVTLVRVVLLACVVLHGFGVLAYIIGWICMPRDDERSYQAAA</sequence>
<dbReference type="InterPro" id="IPR052027">
    <property type="entry name" value="PspC"/>
</dbReference>
<protein>
    <submittedName>
        <fullName evidence="8">PspC domain-containing protein</fullName>
    </submittedName>
</protein>
<keyword evidence="3 6" id="KW-0812">Transmembrane</keyword>
<evidence type="ECO:0000313" key="8">
    <source>
        <dbReference type="EMBL" id="QOY91927.1"/>
    </source>
</evidence>
<reference evidence="8 9" key="1">
    <citation type="submission" date="2020-10" db="EMBL/GenBank/DDBJ databases">
        <title>Complete genome sequence of Paludibaculum fermentans P105T, a facultatively anaerobic acidobacterium capable of dissimilatory Fe(III) reduction.</title>
        <authorList>
            <person name="Dedysh S.N."/>
            <person name="Beletsky A.V."/>
            <person name="Kulichevskaya I.S."/>
            <person name="Mardanov A.V."/>
            <person name="Ravin N.V."/>
        </authorList>
    </citation>
    <scope>NUCLEOTIDE SEQUENCE [LARGE SCALE GENOMIC DNA]</scope>
    <source>
        <strain evidence="8 9">P105</strain>
    </source>
</reference>
<comment type="subcellular location">
    <subcellularLocation>
        <location evidence="1">Cell membrane</location>
        <topology evidence="1">Single-pass membrane protein</topology>
    </subcellularLocation>
</comment>
<organism evidence="8 9">
    <name type="scientific">Paludibaculum fermentans</name>
    <dbReference type="NCBI Taxonomy" id="1473598"/>
    <lineage>
        <taxon>Bacteria</taxon>
        <taxon>Pseudomonadati</taxon>
        <taxon>Acidobacteriota</taxon>
        <taxon>Terriglobia</taxon>
        <taxon>Bryobacterales</taxon>
        <taxon>Bryobacteraceae</taxon>
        <taxon>Paludibaculum</taxon>
    </lineage>
</organism>
<dbReference type="PANTHER" id="PTHR33885:SF3">
    <property type="entry name" value="PHAGE SHOCK PROTEIN C"/>
    <property type="match status" value="1"/>
</dbReference>
<keyword evidence="2" id="KW-1003">Cell membrane</keyword>
<dbReference type="Proteomes" id="UP000593892">
    <property type="component" value="Chromosome"/>
</dbReference>
<keyword evidence="5 6" id="KW-0472">Membrane</keyword>
<name>A0A7S7SN22_PALFE</name>
<keyword evidence="9" id="KW-1185">Reference proteome</keyword>
<evidence type="ECO:0000259" key="7">
    <source>
        <dbReference type="Pfam" id="PF04024"/>
    </source>
</evidence>
<evidence type="ECO:0000256" key="2">
    <source>
        <dbReference type="ARBA" id="ARBA00022475"/>
    </source>
</evidence>
<evidence type="ECO:0000256" key="1">
    <source>
        <dbReference type="ARBA" id="ARBA00004162"/>
    </source>
</evidence>
<gene>
    <name evidence="8" type="ORF">IRI77_05645</name>
</gene>
<dbReference type="GO" id="GO:0005886">
    <property type="term" value="C:plasma membrane"/>
    <property type="evidence" value="ECO:0007669"/>
    <property type="project" value="UniProtKB-SubCell"/>
</dbReference>
<evidence type="ECO:0000256" key="3">
    <source>
        <dbReference type="ARBA" id="ARBA00022692"/>
    </source>
</evidence>
<keyword evidence="4 6" id="KW-1133">Transmembrane helix</keyword>
<dbReference type="Pfam" id="PF04024">
    <property type="entry name" value="PspC"/>
    <property type="match status" value="1"/>
</dbReference>
<dbReference type="EMBL" id="CP063849">
    <property type="protein sequence ID" value="QOY91927.1"/>
    <property type="molecule type" value="Genomic_DNA"/>
</dbReference>
<accession>A0A7S7SN22</accession>
<feature type="transmembrane region" description="Helical" evidence="6">
    <location>
        <begin position="62"/>
        <end position="84"/>
    </location>
</feature>
<dbReference type="AlphaFoldDB" id="A0A7S7SN22"/>
<proteinExistence type="predicted"/>
<evidence type="ECO:0000313" key="9">
    <source>
        <dbReference type="Proteomes" id="UP000593892"/>
    </source>
</evidence>
<dbReference type="KEGG" id="pfer:IRI77_05645"/>
<evidence type="ECO:0000256" key="6">
    <source>
        <dbReference type="SAM" id="Phobius"/>
    </source>
</evidence>
<dbReference type="PANTHER" id="PTHR33885">
    <property type="entry name" value="PHAGE SHOCK PROTEIN C"/>
    <property type="match status" value="1"/>
</dbReference>